<evidence type="ECO:0000313" key="2">
    <source>
        <dbReference type="Proteomes" id="UP000176282"/>
    </source>
</evidence>
<proteinExistence type="predicted"/>
<name>A0A1F6M427_9BACT</name>
<dbReference type="Proteomes" id="UP000176282">
    <property type="component" value="Unassembled WGS sequence"/>
</dbReference>
<evidence type="ECO:0000313" key="1">
    <source>
        <dbReference type="EMBL" id="OGH66387.1"/>
    </source>
</evidence>
<protein>
    <submittedName>
        <fullName evidence="1">Uncharacterized protein</fullName>
    </submittedName>
</protein>
<gene>
    <name evidence="1" type="ORF">A3J66_02905</name>
</gene>
<sequence length="90" mass="10294">MPCIHKFVNYKIHNAGRNDNPPPSMGTGNISCNKYEERDEKANRRNEMTNKFICHSTLAKTLNMGLRIKYTKKTTPLIGVVFIHDTTLDV</sequence>
<comment type="caution">
    <text evidence="1">The sequence shown here is derived from an EMBL/GenBank/DDBJ whole genome shotgun (WGS) entry which is preliminary data.</text>
</comment>
<organism evidence="1 2">
    <name type="scientific">Candidatus Magasanikbacteria bacterium RIFCSPHIGHO2_02_FULL_47_14</name>
    <dbReference type="NCBI Taxonomy" id="1798680"/>
    <lineage>
        <taxon>Bacteria</taxon>
        <taxon>Candidatus Magasanikiibacteriota</taxon>
    </lineage>
</organism>
<dbReference type="EMBL" id="MFQB01000036">
    <property type="protein sequence ID" value="OGH66387.1"/>
    <property type="molecule type" value="Genomic_DNA"/>
</dbReference>
<reference evidence="1 2" key="1">
    <citation type="journal article" date="2016" name="Nat. Commun.">
        <title>Thousands of microbial genomes shed light on interconnected biogeochemical processes in an aquifer system.</title>
        <authorList>
            <person name="Anantharaman K."/>
            <person name="Brown C.T."/>
            <person name="Hug L.A."/>
            <person name="Sharon I."/>
            <person name="Castelle C.J."/>
            <person name="Probst A.J."/>
            <person name="Thomas B.C."/>
            <person name="Singh A."/>
            <person name="Wilkins M.J."/>
            <person name="Karaoz U."/>
            <person name="Brodie E.L."/>
            <person name="Williams K.H."/>
            <person name="Hubbard S.S."/>
            <person name="Banfield J.F."/>
        </authorList>
    </citation>
    <scope>NUCLEOTIDE SEQUENCE [LARGE SCALE GENOMIC DNA]</scope>
</reference>
<dbReference type="AlphaFoldDB" id="A0A1F6M427"/>
<accession>A0A1F6M427</accession>